<proteinExistence type="predicted"/>
<gene>
    <name evidence="2" type="ORF">WMY93_015443</name>
</gene>
<protein>
    <submittedName>
        <fullName evidence="2">Uncharacterized protein</fullName>
    </submittedName>
</protein>
<evidence type="ECO:0000313" key="3">
    <source>
        <dbReference type="Proteomes" id="UP001460270"/>
    </source>
</evidence>
<reference evidence="3" key="1">
    <citation type="submission" date="2024-04" db="EMBL/GenBank/DDBJ databases">
        <title>Salinicola lusitanus LLJ914,a marine bacterium isolated from the Okinawa Trough.</title>
        <authorList>
            <person name="Li J."/>
        </authorList>
    </citation>
    <scope>NUCLEOTIDE SEQUENCE [LARGE SCALE GENOMIC DNA]</scope>
</reference>
<accession>A0AAW0P162</accession>
<dbReference type="Proteomes" id="UP001460270">
    <property type="component" value="Unassembled WGS sequence"/>
</dbReference>
<dbReference type="AlphaFoldDB" id="A0AAW0P162"/>
<keyword evidence="3" id="KW-1185">Reference proteome</keyword>
<name>A0AAW0P162_9GOBI</name>
<evidence type="ECO:0000256" key="1">
    <source>
        <dbReference type="SAM" id="MobiDB-lite"/>
    </source>
</evidence>
<feature type="compositionally biased region" description="Basic and acidic residues" evidence="1">
    <location>
        <begin position="9"/>
        <end position="18"/>
    </location>
</feature>
<feature type="region of interest" description="Disordered" evidence="1">
    <location>
        <begin position="1"/>
        <end position="43"/>
    </location>
</feature>
<evidence type="ECO:0000313" key="2">
    <source>
        <dbReference type="EMBL" id="KAK7906831.1"/>
    </source>
</evidence>
<organism evidence="2 3">
    <name type="scientific">Mugilogobius chulae</name>
    <name type="common">yellowstripe goby</name>
    <dbReference type="NCBI Taxonomy" id="88201"/>
    <lineage>
        <taxon>Eukaryota</taxon>
        <taxon>Metazoa</taxon>
        <taxon>Chordata</taxon>
        <taxon>Craniata</taxon>
        <taxon>Vertebrata</taxon>
        <taxon>Euteleostomi</taxon>
        <taxon>Actinopterygii</taxon>
        <taxon>Neopterygii</taxon>
        <taxon>Teleostei</taxon>
        <taxon>Neoteleostei</taxon>
        <taxon>Acanthomorphata</taxon>
        <taxon>Gobiaria</taxon>
        <taxon>Gobiiformes</taxon>
        <taxon>Gobioidei</taxon>
        <taxon>Gobiidae</taxon>
        <taxon>Gobionellinae</taxon>
        <taxon>Mugilogobius</taxon>
    </lineage>
</organism>
<sequence length="108" mass="12425">MTESQSVLDQDRVLERSRPRPRPSPGTLESETRPRPLKNGLETGLEAKTGLEYYDTITKLQAFMLLLFLLEFTARLLLRLAESFSFCYQLFARCESVKADLDRAIEPQ</sequence>
<dbReference type="EMBL" id="JBBPFD010000011">
    <property type="protein sequence ID" value="KAK7906831.1"/>
    <property type="molecule type" value="Genomic_DNA"/>
</dbReference>
<comment type="caution">
    <text evidence="2">The sequence shown here is derived from an EMBL/GenBank/DDBJ whole genome shotgun (WGS) entry which is preliminary data.</text>
</comment>